<gene>
    <name evidence="1" type="ORF">TQ39_18770</name>
</gene>
<accession>A0A0D8IUH2</accession>
<evidence type="ECO:0000313" key="2">
    <source>
        <dbReference type="Proteomes" id="UP000032483"/>
    </source>
</evidence>
<comment type="caution">
    <text evidence="1">The sequence shown here is derived from an EMBL/GenBank/DDBJ whole genome shotgun (WGS) entry which is preliminary data.</text>
</comment>
<proteinExistence type="predicted"/>
<dbReference type="Proteomes" id="UP000032483">
    <property type="component" value="Unassembled WGS sequence"/>
</dbReference>
<dbReference type="AlphaFoldDB" id="A0A0D8IUH2"/>
<dbReference type="EMBL" id="JXXK01000051">
    <property type="protein sequence ID" value="KJF38330.1"/>
    <property type="molecule type" value="Genomic_DNA"/>
</dbReference>
<name>A0A0D8IUH2_9FIRM</name>
<reference evidence="1" key="1">
    <citation type="submission" date="2015-02" db="EMBL/GenBank/DDBJ databases">
        <title>A novel member of the family Ruminococcaceae isolated from human feces.</title>
        <authorList>
            <person name="Shkoporov A.N."/>
            <person name="Chaplin A.V."/>
            <person name="Motuzova O.V."/>
            <person name="Kafarskaia L.I."/>
            <person name="Khokhlova E.V."/>
            <person name="Efimov B.A."/>
        </authorList>
    </citation>
    <scope>NUCLEOTIDE SEQUENCE [LARGE SCALE GENOMIC DNA]</scope>
    <source>
        <strain evidence="1">585-1</strain>
    </source>
</reference>
<sequence>MFARPAQVWAEKRVFRLFRQAGDSPCLKTIDAEKSPSPPFRRIDAGNHVFLRQRAFFFQSNTAQFQVPNRAGRFFCRLNKNAREYTKYSRAFL</sequence>
<keyword evidence="2" id="KW-1185">Reference proteome</keyword>
<organism evidence="1 2">
    <name type="scientific">Ruthenibacterium lactatiformans</name>
    <dbReference type="NCBI Taxonomy" id="1550024"/>
    <lineage>
        <taxon>Bacteria</taxon>
        <taxon>Bacillati</taxon>
        <taxon>Bacillota</taxon>
        <taxon>Clostridia</taxon>
        <taxon>Eubacteriales</taxon>
        <taxon>Oscillospiraceae</taxon>
        <taxon>Ruthenibacterium</taxon>
    </lineage>
</organism>
<protein>
    <submittedName>
        <fullName evidence="1">Uncharacterized protein</fullName>
    </submittedName>
</protein>
<evidence type="ECO:0000313" key="1">
    <source>
        <dbReference type="EMBL" id="KJF38330.1"/>
    </source>
</evidence>